<sequence>MPGDREMIGLEGRDFSRFNGEIDWDKSATTGMKFAWIQSCRGVNSPDDQLRNNLLGARRNNILVGLYQRVFPDDGGPAEHARHFMEQWVDIYPELPAVMLPIAVDYEEHIRGGGAWCMEYIRLLRLATGRRNFVVYSMGSMFGVELELAPIEADPNVHLWVADSGKYTGATPGNPKFKHPRMIAHQYGKRPLAGATGDIDWNVSTALFPPGGAGC</sequence>
<dbReference type="Gene3D" id="3.20.20.80">
    <property type="entry name" value="Glycosidases"/>
    <property type="match status" value="1"/>
</dbReference>
<dbReference type="AlphaFoldDB" id="A0A428YUY7"/>
<dbReference type="GO" id="GO:0009253">
    <property type="term" value="P:peptidoglycan catabolic process"/>
    <property type="evidence" value="ECO:0007669"/>
    <property type="project" value="InterPro"/>
</dbReference>
<dbReference type="GO" id="GO:0016998">
    <property type="term" value="P:cell wall macromolecule catabolic process"/>
    <property type="evidence" value="ECO:0007669"/>
    <property type="project" value="InterPro"/>
</dbReference>
<dbReference type="Proteomes" id="UP000287547">
    <property type="component" value="Unassembled WGS sequence"/>
</dbReference>
<dbReference type="GO" id="GO:0016052">
    <property type="term" value="P:carbohydrate catabolic process"/>
    <property type="evidence" value="ECO:0007669"/>
    <property type="project" value="TreeGrafter"/>
</dbReference>
<accession>A0A428YUY7</accession>
<gene>
    <name evidence="2" type="ORF">DMH04_41255</name>
</gene>
<dbReference type="GO" id="GO:0003796">
    <property type="term" value="F:lysozyme activity"/>
    <property type="evidence" value="ECO:0007669"/>
    <property type="project" value="InterPro"/>
</dbReference>
<dbReference type="InterPro" id="IPR002053">
    <property type="entry name" value="Glyco_hydro_25"/>
</dbReference>
<reference evidence="2 3" key="1">
    <citation type="submission" date="2018-05" db="EMBL/GenBank/DDBJ databases">
        <title>Evolution of GPA BGCs.</title>
        <authorList>
            <person name="Waglechner N."/>
            <person name="Wright G.D."/>
        </authorList>
    </citation>
    <scope>NUCLEOTIDE SEQUENCE [LARGE SCALE GENOMIC DNA]</scope>
    <source>
        <strain evidence="2 3">A82846</strain>
    </source>
</reference>
<evidence type="ECO:0000256" key="1">
    <source>
        <dbReference type="ARBA" id="ARBA00010646"/>
    </source>
</evidence>
<comment type="caution">
    <text evidence="2">The sequence shown here is derived from an EMBL/GenBank/DDBJ whole genome shotgun (WGS) entry which is preliminary data.</text>
</comment>
<protein>
    <recommendedName>
        <fullName evidence="4">Glycosyl hydrolases family 25</fullName>
    </recommendedName>
</protein>
<dbReference type="PANTHER" id="PTHR34135:SF2">
    <property type="entry name" value="LYSOZYME"/>
    <property type="match status" value="1"/>
</dbReference>
<dbReference type="PANTHER" id="PTHR34135">
    <property type="entry name" value="LYSOZYME"/>
    <property type="match status" value="1"/>
</dbReference>
<dbReference type="EMBL" id="QHKI01000056">
    <property type="protein sequence ID" value="RSM73442.1"/>
    <property type="molecule type" value="Genomic_DNA"/>
</dbReference>
<proteinExistence type="inferred from homology"/>
<evidence type="ECO:0000313" key="3">
    <source>
        <dbReference type="Proteomes" id="UP000287547"/>
    </source>
</evidence>
<dbReference type="InterPro" id="IPR017853">
    <property type="entry name" value="GH"/>
</dbReference>
<organism evidence="2 3">
    <name type="scientific">Kibdelosporangium aridum</name>
    <dbReference type="NCBI Taxonomy" id="2030"/>
    <lineage>
        <taxon>Bacteria</taxon>
        <taxon>Bacillati</taxon>
        <taxon>Actinomycetota</taxon>
        <taxon>Actinomycetes</taxon>
        <taxon>Pseudonocardiales</taxon>
        <taxon>Pseudonocardiaceae</taxon>
        <taxon>Kibdelosporangium</taxon>
    </lineage>
</organism>
<comment type="similarity">
    <text evidence="1">Belongs to the glycosyl hydrolase 25 family.</text>
</comment>
<evidence type="ECO:0000313" key="2">
    <source>
        <dbReference type="EMBL" id="RSM73442.1"/>
    </source>
</evidence>
<dbReference type="PROSITE" id="PS51904">
    <property type="entry name" value="GLYCOSYL_HYDROL_F25_2"/>
    <property type="match status" value="1"/>
</dbReference>
<dbReference type="Pfam" id="PF01183">
    <property type="entry name" value="Glyco_hydro_25"/>
    <property type="match status" value="1"/>
</dbReference>
<name>A0A428YUY7_KIBAR</name>
<dbReference type="SUPFAM" id="SSF51445">
    <property type="entry name" value="(Trans)glycosidases"/>
    <property type="match status" value="1"/>
</dbReference>
<evidence type="ECO:0008006" key="4">
    <source>
        <dbReference type="Google" id="ProtNLM"/>
    </source>
</evidence>